<organism evidence="2 3">
    <name type="scientific">Sphagnum jensenii</name>
    <dbReference type="NCBI Taxonomy" id="128206"/>
    <lineage>
        <taxon>Eukaryota</taxon>
        <taxon>Viridiplantae</taxon>
        <taxon>Streptophyta</taxon>
        <taxon>Embryophyta</taxon>
        <taxon>Bryophyta</taxon>
        <taxon>Sphagnophytina</taxon>
        <taxon>Sphagnopsida</taxon>
        <taxon>Sphagnales</taxon>
        <taxon>Sphagnaceae</taxon>
        <taxon>Sphagnum</taxon>
    </lineage>
</organism>
<proteinExistence type="predicted"/>
<evidence type="ECO:0000313" key="3">
    <source>
        <dbReference type="Proteomes" id="UP001497522"/>
    </source>
</evidence>
<gene>
    <name evidence="2" type="ORF">CSSPJE1EN2_LOCUS12046</name>
</gene>
<feature type="region of interest" description="Disordered" evidence="1">
    <location>
        <begin position="23"/>
        <end position="49"/>
    </location>
</feature>
<dbReference type="EMBL" id="OZ023720">
    <property type="protein sequence ID" value="CAK9869288.1"/>
    <property type="molecule type" value="Genomic_DNA"/>
</dbReference>
<sequence length="385" mass="42970">MAIMKVGEQNAVDMAELRKKLASHRSPSLSEMATTGLDSVSNPNPESNSAYLSSQIRAIETKLPEMVTQSKKKTKLEPREGVKTRARTGMCRVPVAEEEFQLGVKVALVSSTKLDVIAIGVVTVPFNAIVLGLGHMRATGEGFDTLGDDAVVVLLDDGTTLVSRLILDVMGNSSPIIRWGQRPDGVCLVIGTCARGFENNITSDLIYTRTLVTQVGNSKTQYFWEAFPAGPGPRDRTTYMFTYLDVTPNRPSFEKMFEEYWDLMPPYQGIKLEDVEILRVLFGLFPTYQSRLIFLDFIPITTNIRSDLVGLMDALESDLLDKENLALFNPYLPNLSGVWMYQRAMSVRLDIDPSPDFINNLLSINFQCMEGNGRLGNLRKNGRWH</sequence>
<protein>
    <submittedName>
        <fullName evidence="2">Uncharacterized protein</fullName>
    </submittedName>
</protein>
<dbReference type="PANTHER" id="PTHR32098">
    <property type="entry name" value="LYCOPENE BETA/EPSILON CYCLASE PROTEIN"/>
    <property type="match status" value="1"/>
</dbReference>
<evidence type="ECO:0000313" key="2">
    <source>
        <dbReference type="EMBL" id="CAK9869288.1"/>
    </source>
</evidence>
<evidence type="ECO:0000256" key="1">
    <source>
        <dbReference type="SAM" id="MobiDB-lite"/>
    </source>
</evidence>
<dbReference type="Proteomes" id="UP001497522">
    <property type="component" value="Chromosome 19"/>
</dbReference>
<feature type="compositionally biased region" description="Polar residues" evidence="1">
    <location>
        <begin position="25"/>
        <end position="49"/>
    </location>
</feature>
<keyword evidence="3" id="KW-1185">Reference proteome</keyword>
<accession>A0ABP1B3I6</accession>
<reference evidence="2" key="1">
    <citation type="submission" date="2024-03" db="EMBL/GenBank/DDBJ databases">
        <authorList>
            <consortium name="ELIXIR-Norway"/>
            <consortium name="Elixir Norway"/>
        </authorList>
    </citation>
    <scope>NUCLEOTIDE SEQUENCE</scope>
</reference>
<dbReference type="PANTHER" id="PTHR32098:SF5">
    <property type="entry name" value="LYCOPENE BETA_EPSILON CYCLASE PROTEIN"/>
    <property type="match status" value="1"/>
</dbReference>
<name>A0ABP1B3I6_9BRYO</name>